<sequence length="86" mass="9616">MKVQQQSLPTSLGSQYQPAMSYNIISHPGGQTTFCTPQQVEDSSLAWSTTYVDFMPSEFVGGFKTESFFISTYDFESLTGHPGIRY</sequence>
<name>A0A839GQW9_9BACT</name>
<dbReference type="Proteomes" id="UP000563094">
    <property type="component" value="Unassembled WGS sequence"/>
</dbReference>
<comment type="caution">
    <text evidence="1">The sequence shown here is derived from an EMBL/GenBank/DDBJ whole genome shotgun (WGS) entry which is preliminary data.</text>
</comment>
<dbReference type="AlphaFoldDB" id="A0A839GQW9"/>
<evidence type="ECO:0000313" key="1">
    <source>
        <dbReference type="EMBL" id="MBA9077905.1"/>
    </source>
</evidence>
<accession>A0A839GQW9</accession>
<reference evidence="1 2" key="1">
    <citation type="submission" date="2020-08" db="EMBL/GenBank/DDBJ databases">
        <title>Genomic Encyclopedia of Type Strains, Phase IV (KMG-IV): sequencing the most valuable type-strain genomes for metagenomic binning, comparative biology and taxonomic classification.</title>
        <authorList>
            <person name="Goeker M."/>
        </authorList>
    </citation>
    <scope>NUCLEOTIDE SEQUENCE [LARGE SCALE GENOMIC DNA]</scope>
    <source>
        <strain evidence="1 2">DSM 29854</strain>
    </source>
</reference>
<proteinExistence type="predicted"/>
<keyword evidence="2" id="KW-1185">Reference proteome</keyword>
<dbReference type="EMBL" id="JACJIQ010000009">
    <property type="protein sequence ID" value="MBA9077905.1"/>
    <property type="molecule type" value="Genomic_DNA"/>
</dbReference>
<gene>
    <name evidence="1" type="ORF">FHS90_002624</name>
</gene>
<organism evidence="1 2">
    <name type="scientific">Rufibacter quisquiliarum</name>
    <dbReference type="NCBI Taxonomy" id="1549639"/>
    <lineage>
        <taxon>Bacteria</taxon>
        <taxon>Pseudomonadati</taxon>
        <taxon>Bacteroidota</taxon>
        <taxon>Cytophagia</taxon>
        <taxon>Cytophagales</taxon>
        <taxon>Hymenobacteraceae</taxon>
        <taxon>Rufibacter</taxon>
    </lineage>
</organism>
<protein>
    <submittedName>
        <fullName evidence="1">Uncharacterized protein</fullName>
    </submittedName>
</protein>
<evidence type="ECO:0000313" key="2">
    <source>
        <dbReference type="Proteomes" id="UP000563094"/>
    </source>
</evidence>